<dbReference type="PANTHER" id="PTHR39962">
    <property type="entry name" value="BLL4848 PROTEIN"/>
    <property type="match status" value="1"/>
</dbReference>
<accession>V2RH81</accession>
<proteinExistence type="predicted"/>
<dbReference type="RefSeq" id="WP_023276904.1">
    <property type="nucleotide sequence ID" value="NZ_CP097562.1"/>
</dbReference>
<dbReference type="EMBL" id="CP097562">
    <property type="protein sequence ID" value="USF24880.1"/>
    <property type="molecule type" value="Genomic_DNA"/>
</dbReference>
<dbReference type="InterPro" id="IPR010415">
    <property type="entry name" value="LpxI_C"/>
</dbReference>
<reference evidence="2" key="1">
    <citation type="journal article" date="2014" name="Genome Announc.">
        <title>Draft genome sequences of the altered schaedler flora, a defined bacterial community from gnotobiotic mice.</title>
        <authorList>
            <person name="Wannemuehler M.J."/>
            <person name="Overstreet A.M."/>
            <person name="Ward D.V."/>
            <person name="Phillips G.J."/>
        </authorList>
    </citation>
    <scope>NUCLEOTIDE SEQUENCE</scope>
    <source>
        <strain evidence="2">ASF457</strain>
    </source>
</reference>
<dbReference type="InterPro" id="IPR053174">
    <property type="entry name" value="LpxI"/>
</dbReference>
<dbReference type="PANTHER" id="PTHR39962:SF1">
    <property type="entry name" value="LPXI FAMILY PROTEIN"/>
    <property type="match status" value="1"/>
</dbReference>
<evidence type="ECO:0000313" key="2">
    <source>
        <dbReference type="EMBL" id="USF24880.1"/>
    </source>
</evidence>
<organism evidence="2 3">
    <name type="scientific">Mucispirillum schaedleri ASF457</name>
    <dbReference type="NCBI Taxonomy" id="1379858"/>
    <lineage>
        <taxon>Bacteria</taxon>
        <taxon>Pseudomonadati</taxon>
        <taxon>Deferribacterota</taxon>
        <taxon>Deferribacteres</taxon>
        <taxon>Deferribacterales</taxon>
        <taxon>Mucispirillaceae</taxon>
        <taxon>Mucispirillum</taxon>
    </lineage>
</organism>
<dbReference type="Gene3D" id="3.40.140.80">
    <property type="match status" value="1"/>
</dbReference>
<dbReference type="eggNOG" id="COG3494">
    <property type="taxonomic scope" value="Bacteria"/>
</dbReference>
<sequence length="154" mass="16842">MEQKNQAPITAGIYSKVKPDKKILSDTAFGYYISKDIGRNDAGQTVVVKNNTIMAVEAFEGRLDTISRGCHFANGKAVIVISGKHSKSDESINPLIDLSLLRYALECGSKAVALEAERVTVSNLKECINYAVKSGLVFFAFNGTEILRYMKKSS</sequence>
<reference evidence="2" key="2">
    <citation type="submission" date="2022-05" db="EMBL/GenBank/DDBJ databases">
        <authorList>
            <person name="Proctor A.L."/>
            <person name="Phillips G.J."/>
            <person name="Wannemuehler M.J."/>
        </authorList>
    </citation>
    <scope>NUCLEOTIDE SEQUENCE</scope>
    <source>
        <strain evidence="2">ASF457</strain>
    </source>
</reference>
<reference evidence="2" key="3">
    <citation type="submission" date="2022-06" db="EMBL/GenBank/DDBJ databases">
        <title>Resources to Facilitate Use of the Altered Schaedler Flora (ASF) Mouse Model to Study Microbiome Function.</title>
        <authorList>
            <person name="Proctor A."/>
            <person name="Parvinroo S."/>
            <person name="Richie T."/>
            <person name="Jia X."/>
            <person name="Lee S.T.M."/>
            <person name="Karp P.D."/>
            <person name="Paley S."/>
            <person name="Kostic A.D."/>
            <person name="Pierre J.F."/>
            <person name="Wannemuehler M.J."/>
            <person name="Phillips G.J."/>
        </authorList>
    </citation>
    <scope>NUCLEOTIDE SEQUENCE</scope>
    <source>
        <strain evidence="2">ASF457</strain>
    </source>
</reference>
<dbReference type="InterPro" id="IPR043167">
    <property type="entry name" value="LpxI_C_sf"/>
</dbReference>
<dbReference type="KEGG" id="msch:N508_001974"/>
<dbReference type="AlphaFoldDB" id="V2RH81"/>
<dbReference type="OrthoDB" id="9789836at2"/>
<dbReference type="Pfam" id="PF06230">
    <property type="entry name" value="LpxI_C"/>
    <property type="match status" value="1"/>
</dbReference>
<feature type="domain" description="LpxI C-terminal" evidence="1">
    <location>
        <begin position="11"/>
        <end position="138"/>
    </location>
</feature>
<dbReference type="Proteomes" id="UP000017429">
    <property type="component" value="Chromosome"/>
</dbReference>
<evidence type="ECO:0000259" key="1">
    <source>
        <dbReference type="Pfam" id="PF06230"/>
    </source>
</evidence>
<name>V2RH81_9BACT</name>
<keyword evidence="3" id="KW-1185">Reference proteome</keyword>
<evidence type="ECO:0000313" key="3">
    <source>
        <dbReference type="Proteomes" id="UP000017429"/>
    </source>
</evidence>
<protein>
    <recommendedName>
        <fullName evidence="1">LpxI C-terminal domain-containing protein</fullName>
    </recommendedName>
</protein>
<gene>
    <name evidence="2" type="ORF">N508_001974</name>
</gene>